<comment type="caution">
    <text evidence="2">The sequence shown here is derived from an EMBL/GenBank/DDBJ whole genome shotgun (WGS) entry which is preliminary data.</text>
</comment>
<gene>
    <name evidence="2" type="ORF">HWA77_12865</name>
</gene>
<dbReference type="EMBL" id="JABXOR010000795">
    <property type="protein sequence ID" value="NVP01103.1"/>
    <property type="molecule type" value="Genomic_DNA"/>
</dbReference>
<protein>
    <submittedName>
        <fullName evidence="2">Uncharacterized protein</fullName>
    </submittedName>
</protein>
<sequence length="81" mass="9621">MKQVLIRFIGILLPLIAIVATASWYFYQQDVAQLQERVKEKERNYHSSLMQIHKLHFKSTIHDLTYLSGKIQQQYDDKLSI</sequence>
<evidence type="ECO:0000256" key="1">
    <source>
        <dbReference type="SAM" id="Phobius"/>
    </source>
</evidence>
<dbReference type="Proteomes" id="UP000533429">
    <property type="component" value="Unassembled WGS sequence"/>
</dbReference>
<accession>A0A850QSG8</accession>
<keyword evidence="1" id="KW-0472">Membrane</keyword>
<reference evidence="2 3" key="1">
    <citation type="submission" date="2020-06" db="EMBL/GenBank/DDBJ databases">
        <title>Photobacterium damselae subsp. damselae comparative genomics.</title>
        <authorList>
            <person name="Osorio C.R."/>
        </authorList>
    </citation>
    <scope>NUCLEOTIDE SEQUENCE [LARGE SCALE GENOMIC DNA]</scope>
    <source>
        <strain evidence="2 3">TW250/03</strain>
    </source>
</reference>
<feature type="non-terminal residue" evidence="2">
    <location>
        <position position="81"/>
    </location>
</feature>
<keyword evidence="1" id="KW-1133">Transmembrane helix</keyword>
<feature type="transmembrane region" description="Helical" evidence="1">
    <location>
        <begin position="6"/>
        <end position="27"/>
    </location>
</feature>
<evidence type="ECO:0000313" key="3">
    <source>
        <dbReference type="Proteomes" id="UP000533429"/>
    </source>
</evidence>
<proteinExistence type="predicted"/>
<dbReference type="AlphaFoldDB" id="A0A850QSG8"/>
<keyword evidence="1" id="KW-0812">Transmembrane</keyword>
<name>A0A850QSG8_PHODD</name>
<evidence type="ECO:0000313" key="2">
    <source>
        <dbReference type="EMBL" id="NVP01103.1"/>
    </source>
</evidence>
<organism evidence="2 3">
    <name type="scientific">Photobacterium damselae subsp. damselae</name>
    <name type="common">Listonella damsela</name>
    <dbReference type="NCBI Taxonomy" id="85581"/>
    <lineage>
        <taxon>Bacteria</taxon>
        <taxon>Pseudomonadati</taxon>
        <taxon>Pseudomonadota</taxon>
        <taxon>Gammaproteobacteria</taxon>
        <taxon>Vibrionales</taxon>
        <taxon>Vibrionaceae</taxon>
        <taxon>Photobacterium</taxon>
    </lineage>
</organism>